<accession>A0ACB9QPX8</accession>
<protein>
    <submittedName>
        <fullName evidence="1">Uncharacterized protein</fullName>
    </submittedName>
</protein>
<reference evidence="2" key="1">
    <citation type="journal article" date="2023" name="Front. Plant Sci.">
        <title>Chromosomal-level genome assembly of Melastoma candidum provides insights into trichome evolution.</title>
        <authorList>
            <person name="Zhong Y."/>
            <person name="Wu W."/>
            <person name="Sun C."/>
            <person name="Zou P."/>
            <person name="Liu Y."/>
            <person name="Dai S."/>
            <person name="Zhou R."/>
        </authorList>
    </citation>
    <scope>NUCLEOTIDE SEQUENCE [LARGE SCALE GENOMIC DNA]</scope>
</reference>
<dbReference type="EMBL" id="CM042885">
    <property type="protein sequence ID" value="KAI4367189.1"/>
    <property type="molecule type" value="Genomic_DNA"/>
</dbReference>
<evidence type="ECO:0000313" key="2">
    <source>
        <dbReference type="Proteomes" id="UP001057402"/>
    </source>
</evidence>
<gene>
    <name evidence="1" type="ORF">MLD38_022952</name>
</gene>
<dbReference type="Proteomes" id="UP001057402">
    <property type="component" value="Chromosome 6"/>
</dbReference>
<organism evidence="1 2">
    <name type="scientific">Melastoma candidum</name>
    <dbReference type="NCBI Taxonomy" id="119954"/>
    <lineage>
        <taxon>Eukaryota</taxon>
        <taxon>Viridiplantae</taxon>
        <taxon>Streptophyta</taxon>
        <taxon>Embryophyta</taxon>
        <taxon>Tracheophyta</taxon>
        <taxon>Spermatophyta</taxon>
        <taxon>Magnoliopsida</taxon>
        <taxon>eudicotyledons</taxon>
        <taxon>Gunneridae</taxon>
        <taxon>Pentapetalae</taxon>
        <taxon>rosids</taxon>
        <taxon>malvids</taxon>
        <taxon>Myrtales</taxon>
        <taxon>Melastomataceae</taxon>
        <taxon>Melastomatoideae</taxon>
        <taxon>Melastomateae</taxon>
        <taxon>Melastoma</taxon>
    </lineage>
</organism>
<keyword evidence="2" id="KW-1185">Reference proteome</keyword>
<sequence>MDRRWISKPKSSESYKKGVEEFLRFASQNPPEVGKVICPCIRCTNNEKLKISTARKHLLNHSFDCYYTRWIFHGEFDPTACSAEGSIALSEKNDEDVNQGDDSKSPEEPGDLTGQPKPATNKDRVMPKPAEDLANIFR</sequence>
<evidence type="ECO:0000313" key="1">
    <source>
        <dbReference type="EMBL" id="KAI4367189.1"/>
    </source>
</evidence>
<proteinExistence type="predicted"/>
<name>A0ACB9QPX8_9MYRT</name>
<comment type="caution">
    <text evidence="1">The sequence shown here is derived from an EMBL/GenBank/DDBJ whole genome shotgun (WGS) entry which is preliminary data.</text>
</comment>